<proteinExistence type="inferred from homology"/>
<dbReference type="PANTHER" id="PTHR11046">
    <property type="entry name" value="OLIGORIBONUCLEASE, MITOCHONDRIAL"/>
    <property type="match status" value="1"/>
</dbReference>
<gene>
    <name evidence="6" type="ORF">NA56DRAFT_631741</name>
</gene>
<comment type="similarity">
    <text evidence="1">Belongs to the oligoribonuclease family.</text>
</comment>
<dbReference type="AlphaFoldDB" id="A0A2J6PU85"/>
<dbReference type="Proteomes" id="UP000235672">
    <property type="component" value="Unassembled WGS sequence"/>
</dbReference>
<evidence type="ECO:0000259" key="5">
    <source>
        <dbReference type="SMART" id="SM00479"/>
    </source>
</evidence>
<dbReference type="GO" id="GO:0003676">
    <property type="term" value="F:nucleic acid binding"/>
    <property type="evidence" value="ECO:0007669"/>
    <property type="project" value="InterPro"/>
</dbReference>
<keyword evidence="3" id="KW-0378">Hydrolase</keyword>
<evidence type="ECO:0000313" key="7">
    <source>
        <dbReference type="Proteomes" id="UP000235672"/>
    </source>
</evidence>
<keyword evidence="4" id="KW-0269">Exonuclease</keyword>
<dbReference type="OrthoDB" id="270189at2759"/>
<dbReference type="GO" id="GO:0000175">
    <property type="term" value="F:3'-5'-RNA exonuclease activity"/>
    <property type="evidence" value="ECO:0007669"/>
    <property type="project" value="InterPro"/>
</dbReference>
<organism evidence="6 7">
    <name type="scientific">Hyaloscypha hepaticicola</name>
    <dbReference type="NCBI Taxonomy" id="2082293"/>
    <lineage>
        <taxon>Eukaryota</taxon>
        <taxon>Fungi</taxon>
        <taxon>Dikarya</taxon>
        <taxon>Ascomycota</taxon>
        <taxon>Pezizomycotina</taxon>
        <taxon>Leotiomycetes</taxon>
        <taxon>Helotiales</taxon>
        <taxon>Hyaloscyphaceae</taxon>
        <taxon>Hyaloscypha</taxon>
    </lineage>
</organism>
<sequence length="191" mass="21471">MTELSTSHPLVWIDCEMTGLDVENDVIIEIFCIITNGNLEIVAEEGWGAVIHQSKERMDQMDEWCTKTHGESGLTAKVIASKTPPEQAATDLLEYIQKFVPEPKRALLAGNSVHADKAFLRRGPYKKVNDHLSHRILDVSTLKEAAKRWSSLDVLIGVPKKKSLHTAQADIIESIEEARYYKDAIFQRSAK</sequence>
<evidence type="ECO:0000256" key="2">
    <source>
        <dbReference type="ARBA" id="ARBA00022722"/>
    </source>
</evidence>
<dbReference type="FunFam" id="3.30.420.10:FF:000003">
    <property type="entry name" value="Oligoribonuclease"/>
    <property type="match status" value="1"/>
</dbReference>
<dbReference type="InterPro" id="IPR036397">
    <property type="entry name" value="RNaseH_sf"/>
</dbReference>
<feature type="domain" description="Exonuclease" evidence="5">
    <location>
        <begin position="9"/>
        <end position="187"/>
    </location>
</feature>
<dbReference type="GO" id="GO:0005739">
    <property type="term" value="C:mitochondrion"/>
    <property type="evidence" value="ECO:0007669"/>
    <property type="project" value="TreeGrafter"/>
</dbReference>
<dbReference type="PANTHER" id="PTHR11046:SF0">
    <property type="entry name" value="OLIGORIBONUCLEASE, MITOCHONDRIAL"/>
    <property type="match status" value="1"/>
</dbReference>
<name>A0A2J6PU85_9HELO</name>
<dbReference type="Gene3D" id="3.30.420.10">
    <property type="entry name" value="Ribonuclease H-like superfamily/Ribonuclease H"/>
    <property type="match status" value="1"/>
</dbReference>
<dbReference type="Pfam" id="PF00929">
    <property type="entry name" value="RNase_T"/>
    <property type="match status" value="1"/>
</dbReference>
<dbReference type="SMART" id="SM00479">
    <property type="entry name" value="EXOIII"/>
    <property type="match status" value="1"/>
</dbReference>
<accession>A0A2J6PU85</accession>
<evidence type="ECO:0000256" key="1">
    <source>
        <dbReference type="ARBA" id="ARBA00009921"/>
    </source>
</evidence>
<dbReference type="InterPro" id="IPR013520">
    <property type="entry name" value="Ribonucl_H"/>
</dbReference>
<keyword evidence="2" id="KW-0540">Nuclease</keyword>
<dbReference type="SUPFAM" id="SSF53098">
    <property type="entry name" value="Ribonuclease H-like"/>
    <property type="match status" value="1"/>
</dbReference>
<dbReference type="EMBL" id="KZ613499">
    <property type="protein sequence ID" value="PMD17549.1"/>
    <property type="molecule type" value="Genomic_DNA"/>
</dbReference>
<evidence type="ECO:0000256" key="4">
    <source>
        <dbReference type="ARBA" id="ARBA00022839"/>
    </source>
</evidence>
<reference evidence="6 7" key="1">
    <citation type="submission" date="2016-05" db="EMBL/GenBank/DDBJ databases">
        <title>A degradative enzymes factory behind the ericoid mycorrhizal symbiosis.</title>
        <authorList>
            <consortium name="DOE Joint Genome Institute"/>
            <person name="Martino E."/>
            <person name="Morin E."/>
            <person name="Grelet G."/>
            <person name="Kuo A."/>
            <person name="Kohler A."/>
            <person name="Daghino S."/>
            <person name="Barry K."/>
            <person name="Choi C."/>
            <person name="Cichocki N."/>
            <person name="Clum A."/>
            <person name="Copeland A."/>
            <person name="Hainaut M."/>
            <person name="Haridas S."/>
            <person name="Labutti K."/>
            <person name="Lindquist E."/>
            <person name="Lipzen A."/>
            <person name="Khouja H.-R."/>
            <person name="Murat C."/>
            <person name="Ohm R."/>
            <person name="Olson A."/>
            <person name="Spatafora J."/>
            <person name="Veneault-Fourrey C."/>
            <person name="Henrissat B."/>
            <person name="Grigoriev I."/>
            <person name="Martin F."/>
            <person name="Perotto S."/>
        </authorList>
    </citation>
    <scope>NUCLEOTIDE SEQUENCE [LARGE SCALE GENOMIC DNA]</scope>
    <source>
        <strain evidence="6 7">UAMH 7357</strain>
    </source>
</reference>
<dbReference type="NCBIfam" id="NF003765">
    <property type="entry name" value="PRK05359.1"/>
    <property type="match status" value="1"/>
</dbReference>
<evidence type="ECO:0000313" key="6">
    <source>
        <dbReference type="EMBL" id="PMD17549.1"/>
    </source>
</evidence>
<dbReference type="InterPro" id="IPR022894">
    <property type="entry name" value="Oligoribonuclease"/>
</dbReference>
<dbReference type="STRING" id="1745343.A0A2J6PU85"/>
<dbReference type="InterPro" id="IPR012337">
    <property type="entry name" value="RNaseH-like_sf"/>
</dbReference>
<keyword evidence="7" id="KW-1185">Reference proteome</keyword>
<evidence type="ECO:0000256" key="3">
    <source>
        <dbReference type="ARBA" id="ARBA00022801"/>
    </source>
</evidence>
<protein>
    <submittedName>
        <fullName evidence="6">Ribonuclease H-like protein</fullName>
    </submittedName>
</protein>
<dbReference type="CDD" id="cd06135">
    <property type="entry name" value="Orn"/>
    <property type="match status" value="1"/>
</dbReference>